<evidence type="ECO:0000313" key="1">
    <source>
        <dbReference type="EMBL" id="GAG09985.1"/>
    </source>
</evidence>
<gene>
    <name evidence="1" type="ORF">S01H1_46696</name>
</gene>
<accession>X0UW79</accession>
<proteinExistence type="predicted"/>
<organism evidence="1">
    <name type="scientific">marine sediment metagenome</name>
    <dbReference type="NCBI Taxonomy" id="412755"/>
    <lineage>
        <taxon>unclassified sequences</taxon>
        <taxon>metagenomes</taxon>
        <taxon>ecological metagenomes</taxon>
    </lineage>
</organism>
<reference evidence="1" key="1">
    <citation type="journal article" date="2014" name="Front. Microbiol.">
        <title>High frequency of phylogenetically diverse reductive dehalogenase-homologous genes in deep subseafloor sedimentary metagenomes.</title>
        <authorList>
            <person name="Kawai M."/>
            <person name="Futagami T."/>
            <person name="Toyoda A."/>
            <person name="Takaki Y."/>
            <person name="Nishi S."/>
            <person name="Hori S."/>
            <person name="Arai W."/>
            <person name="Tsubouchi T."/>
            <person name="Morono Y."/>
            <person name="Uchiyama I."/>
            <person name="Ito T."/>
            <person name="Fujiyama A."/>
            <person name="Inagaki F."/>
            <person name="Takami H."/>
        </authorList>
    </citation>
    <scope>NUCLEOTIDE SEQUENCE</scope>
    <source>
        <strain evidence="1">Expedition CK06-06</strain>
    </source>
</reference>
<protein>
    <submittedName>
        <fullName evidence="1">Uncharacterized protein</fullName>
    </submittedName>
</protein>
<comment type="caution">
    <text evidence="1">The sequence shown here is derived from an EMBL/GenBank/DDBJ whole genome shotgun (WGS) entry which is preliminary data.</text>
</comment>
<dbReference type="EMBL" id="BARS01029910">
    <property type="protein sequence ID" value="GAG09985.1"/>
    <property type="molecule type" value="Genomic_DNA"/>
</dbReference>
<dbReference type="AlphaFoldDB" id="X0UW79"/>
<feature type="non-terminal residue" evidence="1">
    <location>
        <position position="1"/>
    </location>
</feature>
<sequence length="264" mass="30973">LLLKREVLEKLKLNDSANEEIKILFGKVVHHFNDTHSKKIPWLNDEWIDNLLRAAPNTFNSKLDRWRKLYKAADKQVIEAHEILNSGRFTSKSKESKEAKRNYYQGLRQKEILNNKNEGELSEFYPYRYLASEGFLPGYNFTRLPIRTFIPVGDSGEYVSRPRFIALREFGPWNIIYYSGKKYRISQLLLPEAEQKLKKAKICKSSGYFLEGDDYNFDRCPFSDVPITDGTSKETYVDLLEMSETRTQEQDRISCEEEERLSKG</sequence>
<feature type="non-terminal residue" evidence="1">
    <location>
        <position position="264"/>
    </location>
</feature>
<name>X0UW79_9ZZZZ</name>